<proteinExistence type="inferred from homology"/>
<dbReference type="GO" id="GO:0047933">
    <property type="term" value="F:glucose-1,6-bisphosphate synthase activity"/>
    <property type="evidence" value="ECO:0007669"/>
    <property type="project" value="TreeGrafter"/>
</dbReference>
<keyword evidence="11" id="KW-1185">Reference proteome</keyword>
<dbReference type="OrthoDB" id="8300170at2759"/>
<keyword evidence="5" id="KW-0413">Isomerase</keyword>
<sequence>MLNQKTKEQIESLLQDGKHQELRERLCCRLTFGTAGLRSAMGAGFCYINDLTVIQSTQGIYKYLERNFSDFKQRGFVVGYDTRGQVTSNCSSKKLAKLTAAVLLAKDVLVYFFSTYVPTPFVPYAVQQLGAVAGVYWENGAQITSPHDKEIIKCIEECVEPWNGSWNENLVDTSPLRQDPLKKICDSYMEDLTKICYHRELNVQTSLKFVHTSFHGVGHDYVQLAFKAFGFQPPIPVPEQKDPDPDFSTVKCPNPEEGESVLELSLRLAEKEEARVVVATDPDADRLAVAEQQESGCWKVFTGNELAALFGWWMFSCWKDKCSPDADVKNVYMLATTVSSKILRAIALKEGFHFEETLPGFKWIGSRVKNLLDNGKEVLFAFEESIGFMCGTSVLDKDGVSAAVVIAEMATYLQGQNLTLAQKLVDIYETYGYHISKTSYFLCYDPATIKRIFERLRNFDGPQCYPKCCGVYNILHVRDITTGYDSSQLNHKAVLPVSRSSQMITFTFQNGCVATLRTSGTEPKIKYYAEMCALPGHSDRGVLEEELQKLIEALIENFLEPAKNGLTWRSASDHSKLTTKAASSLQLSETFSTGLNLYCLCIKEKNTKEAGGDERLAKLLHCDFENSFWSCPVRHCFGTGELVLDSSLLSLTASKEKQQQLLGFVCVGDDGRRPQGALEFKLLFCHYCCLSKSILPLMMPLQLDAIGWHRVGLCVASPWLQSPEVWGFPAASSFALYPWRSISVSMNGWQGIADWCFAFSSPRMVQICITTALNLKELLLFLPLAANETLRR</sequence>
<gene>
    <name evidence="10" type="ORF">IHE44_0006018</name>
    <name evidence="9" type="ORF">IHE44_009122</name>
</gene>
<dbReference type="SUPFAM" id="SSF55957">
    <property type="entry name" value="Phosphoglucomutase, C-terminal domain"/>
    <property type="match status" value="1"/>
</dbReference>
<comment type="similarity">
    <text evidence="1">Belongs to the phosphohexose mutase family.</text>
</comment>
<dbReference type="Pfam" id="PF02878">
    <property type="entry name" value="PGM_PMM_I"/>
    <property type="match status" value="1"/>
</dbReference>
<reference evidence="10 11" key="2">
    <citation type="journal article" date="2021" name="J. Hered.">
        <title>Feather Gene Expression Elucidates the Developmental Basis of Plumage Iridescence in African Starlings.</title>
        <authorList>
            <person name="Rubenstein D.R."/>
            <person name="Corvelo A."/>
            <person name="MacManes M.D."/>
            <person name="Maia R."/>
            <person name="Narzisi G."/>
            <person name="Rousaki A."/>
            <person name="Vandenabeele P."/>
            <person name="Shawkey M.D."/>
            <person name="Solomon J."/>
        </authorList>
    </citation>
    <scope>NUCLEOTIDE SEQUENCE [LARGE SCALE GENOMIC DNA]</scope>
    <source>
        <strain evidence="10">SS15</strain>
    </source>
</reference>
<reference evidence="10" key="3">
    <citation type="submission" date="2022-01" db="EMBL/GenBank/DDBJ databases">
        <authorList>
            <person name="Rubenstein D.R."/>
        </authorList>
    </citation>
    <scope>NUCLEOTIDE SEQUENCE</scope>
    <source>
        <strain evidence="10">SS15</strain>
        <tissue evidence="10">Liver</tissue>
    </source>
</reference>
<dbReference type="GO" id="GO:0005634">
    <property type="term" value="C:nucleus"/>
    <property type="evidence" value="ECO:0007669"/>
    <property type="project" value="TreeGrafter"/>
</dbReference>
<keyword evidence="4" id="KW-0460">Magnesium</keyword>
<evidence type="ECO:0000256" key="2">
    <source>
        <dbReference type="ARBA" id="ARBA00022553"/>
    </source>
</evidence>
<dbReference type="PANTHER" id="PTHR45745:SF2">
    <property type="entry name" value="GLUCOSE 1,6-BISPHOSPHATE SYNTHASE"/>
    <property type="match status" value="1"/>
</dbReference>
<dbReference type="EMBL" id="JADDUC020000002">
    <property type="protein sequence ID" value="KAI1242473.1"/>
    <property type="molecule type" value="Genomic_DNA"/>
</dbReference>
<dbReference type="GO" id="GO:0046872">
    <property type="term" value="F:metal ion binding"/>
    <property type="evidence" value="ECO:0007669"/>
    <property type="project" value="UniProtKB-KW"/>
</dbReference>
<keyword evidence="2" id="KW-0597">Phosphoprotein</keyword>
<dbReference type="PANTHER" id="PTHR45745">
    <property type="entry name" value="PHOSPHOMANNOMUTASE 45A"/>
    <property type="match status" value="1"/>
</dbReference>
<dbReference type="InterPro" id="IPR005844">
    <property type="entry name" value="A-D-PHexomutase_a/b/a-I"/>
</dbReference>
<evidence type="ECO:0000256" key="5">
    <source>
        <dbReference type="ARBA" id="ARBA00023235"/>
    </source>
</evidence>
<evidence type="ECO:0000259" key="6">
    <source>
        <dbReference type="Pfam" id="PF02878"/>
    </source>
</evidence>
<dbReference type="GO" id="GO:0016868">
    <property type="term" value="F:intramolecular phosphotransferase activity"/>
    <property type="evidence" value="ECO:0007669"/>
    <property type="project" value="InterPro"/>
</dbReference>
<evidence type="ECO:0000256" key="3">
    <source>
        <dbReference type="ARBA" id="ARBA00022723"/>
    </source>
</evidence>
<dbReference type="Proteomes" id="UP000618051">
    <property type="component" value="Unassembled WGS sequence"/>
</dbReference>
<dbReference type="CDD" id="cd05799">
    <property type="entry name" value="PGM2"/>
    <property type="match status" value="1"/>
</dbReference>
<accession>A0A835TPL1</accession>
<dbReference type="InterPro" id="IPR005845">
    <property type="entry name" value="A-D-PHexomutase_a/b/a-II"/>
</dbReference>
<evidence type="ECO:0008006" key="12">
    <source>
        <dbReference type="Google" id="ProtNLM"/>
    </source>
</evidence>
<dbReference type="Gene3D" id="3.40.120.10">
    <property type="entry name" value="Alpha-D-Glucose-1,6-Bisphosphate, subunit A, domain 3"/>
    <property type="match status" value="3"/>
</dbReference>
<keyword evidence="3" id="KW-0479">Metal-binding</keyword>
<dbReference type="InterPro" id="IPR036900">
    <property type="entry name" value="A-D-PHexomutase_C_sf"/>
</dbReference>
<evidence type="ECO:0000256" key="4">
    <source>
        <dbReference type="ARBA" id="ARBA00022842"/>
    </source>
</evidence>
<comment type="caution">
    <text evidence="9">The sequence shown here is derived from an EMBL/GenBank/DDBJ whole genome shotgun (WGS) entry which is preliminary data.</text>
</comment>
<name>A0A835TPL1_9PASS</name>
<dbReference type="InterPro" id="IPR016055">
    <property type="entry name" value="A-D-PHexomutase_a/b/a-I/II/III"/>
</dbReference>
<feature type="domain" description="Alpha-D-phosphohexomutase alpha/beta/alpha" evidence="6">
    <location>
        <begin position="30"/>
        <end position="136"/>
    </location>
</feature>
<organism evidence="9">
    <name type="scientific">Lamprotornis superbus</name>
    <dbReference type="NCBI Taxonomy" id="245042"/>
    <lineage>
        <taxon>Eukaryota</taxon>
        <taxon>Metazoa</taxon>
        <taxon>Chordata</taxon>
        <taxon>Craniata</taxon>
        <taxon>Vertebrata</taxon>
        <taxon>Euteleostomi</taxon>
        <taxon>Archelosauria</taxon>
        <taxon>Archosauria</taxon>
        <taxon>Dinosauria</taxon>
        <taxon>Saurischia</taxon>
        <taxon>Theropoda</taxon>
        <taxon>Coelurosauria</taxon>
        <taxon>Aves</taxon>
        <taxon>Neognathae</taxon>
        <taxon>Neoaves</taxon>
        <taxon>Telluraves</taxon>
        <taxon>Australaves</taxon>
        <taxon>Passeriformes</taxon>
        <taxon>Sturnidae</taxon>
        <taxon>Lamprotornis</taxon>
    </lineage>
</organism>
<dbReference type="AlphaFoldDB" id="A0A835TPL1"/>
<evidence type="ECO:0000313" key="10">
    <source>
        <dbReference type="EMBL" id="KAI1242473.1"/>
    </source>
</evidence>
<dbReference type="EMBL" id="JADDUC010000351">
    <property type="protein sequence ID" value="KAG0114045.1"/>
    <property type="molecule type" value="Genomic_DNA"/>
</dbReference>
<reference evidence="9" key="1">
    <citation type="submission" date="2020-10" db="EMBL/GenBank/DDBJ databases">
        <title>Feather gene expression reveals the developmental basis of iridescence in African starlings.</title>
        <authorList>
            <person name="Rubenstein D.R."/>
        </authorList>
    </citation>
    <scope>NUCLEOTIDE SEQUENCE</scope>
    <source>
        <strain evidence="9">SS15</strain>
        <tissue evidence="9">Liver</tissue>
    </source>
</reference>
<evidence type="ECO:0000313" key="11">
    <source>
        <dbReference type="Proteomes" id="UP000618051"/>
    </source>
</evidence>
<dbReference type="InterPro" id="IPR005846">
    <property type="entry name" value="A-D-PHexomutase_a/b/a-III"/>
</dbReference>
<dbReference type="FunFam" id="3.40.120.10:FF:000018">
    <property type="entry name" value="Glucose 1,6-bisphosphate synthase"/>
    <property type="match status" value="1"/>
</dbReference>
<evidence type="ECO:0000259" key="8">
    <source>
        <dbReference type="Pfam" id="PF02880"/>
    </source>
</evidence>
<dbReference type="Pfam" id="PF02880">
    <property type="entry name" value="PGM_PMM_III"/>
    <property type="match status" value="1"/>
</dbReference>
<evidence type="ECO:0000259" key="7">
    <source>
        <dbReference type="Pfam" id="PF02879"/>
    </source>
</evidence>
<protein>
    <recommendedName>
        <fullName evidence="12">Glucose 1,6-bisphosphate synthase</fullName>
    </recommendedName>
</protein>
<dbReference type="FunFam" id="3.40.120.10:FF:000017">
    <property type="entry name" value="glucose 1,6-bisphosphate synthase"/>
    <property type="match status" value="1"/>
</dbReference>
<feature type="domain" description="Alpha-D-phosphohexomutase alpha/beta/alpha" evidence="8">
    <location>
        <begin position="303"/>
        <end position="423"/>
    </location>
</feature>
<dbReference type="GO" id="GO:0005975">
    <property type="term" value="P:carbohydrate metabolic process"/>
    <property type="evidence" value="ECO:0007669"/>
    <property type="project" value="InterPro"/>
</dbReference>
<evidence type="ECO:0000313" key="9">
    <source>
        <dbReference type="EMBL" id="KAG0114045.1"/>
    </source>
</evidence>
<evidence type="ECO:0000256" key="1">
    <source>
        <dbReference type="ARBA" id="ARBA00010231"/>
    </source>
</evidence>
<dbReference type="SUPFAM" id="SSF53738">
    <property type="entry name" value="Phosphoglucomutase, first 3 domains"/>
    <property type="match status" value="3"/>
</dbReference>
<dbReference type="Pfam" id="PF02879">
    <property type="entry name" value="PGM_PMM_II"/>
    <property type="match status" value="1"/>
</dbReference>
<feature type="domain" description="Alpha-D-phosphohexomutase alpha/beta/alpha" evidence="7">
    <location>
        <begin position="187"/>
        <end position="292"/>
    </location>
</feature>